<evidence type="ECO:0000313" key="3">
    <source>
        <dbReference type="Proteomes" id="UP000381693"/>
    </source>
</evidence>
<comment type="caution">
    <text evidence="2">The sequence shown here is derived from an EMBL/GenBank/DDBJ whole genome shotgun (WGS) entry which is preliminary data.</text>
</comment>
<name>A0A5E6MB95_9BACT</name>
<dbReference type="Pfam" id="PF00561">
    <property type="entry name" value="Abhydrolase_1"/>
    <property type="match status" value="1"/>
</dbReference>
<dbReference type="InterPro" id="IPR029058">
    <property type="entry name" value="AB_hydrolase_fold"/>
</dbReference>
<dbReference type="InterPro" id="IPR000073">
    <property type="entry name" value="AB_hydrolase_1"/>
</dbReference>
<dbReference type="Proteomes" id="UP000381693">
    <property type="component" value="Unassembled WGS sequence"/>
</dbReference>
<dbReference type="InterPro" id="IPR052920">
    <property type="entry name" value="DNA-binding_regulatory"/>
</dbReference>
<accession>A0A5E6MB95</accession>
<evidence type="ECO:0000259" key="1">
    <source>
        <dbReference type="Pfam" id="PF00561"/>
    </source>
</evidence>
<sequence>MRKRKFLLAGVAVIALFALLVGGIEWYAASLARVAVTVPPHSFLSITPALAGLSYEDWTTTSEDGIRLAAWFVPPEGASSKPPLIVVHGLGASKEFQINYIVLGHKLGFPVLAIDLRGHGKSEKTMTTLGWKEPLDLKAWTDLLRSKGYTSPLVWGTSLGAVTALRFVSEDPRAGGVIADAPFDNLRNSMAVHARLFFGLPSFPWVDLVSWELERRFSLDPGKVDCVEAAQKIHVPILVLAAEEDRRMPVNVVQKIYEAAPEPKRWWVIPHASHEERTFGPDFRRVVADFLDFAASYPGRR</sequence>
<dbReference type="Gene3D" id="3.40.50.1820">
    <property type="entry name" value="alpha/beta hydrolase"/>
    <property type="match status" value="1"/>
</dbReference>
<reference evidence="2" key="1">
    <citation type="submission" date="2019-09" db="EMBL/GenBank/DDBJ databases">
        <authorList>
            <person name="Cremers G."/>
        </authorList>
    </citation>
    <scope>NUCLEOTIDE SEQUENCE [LARGE SCALE GENOMIC DNA]</scope>
    <source>
        <strain evidence="2">3B</strain>
    </source>
</reference>
<gene>
    <name evidence="2" type="ORF">MAMC_01099</name>
</gene>
<dbReference type="PANTHER" id="PTHR43358">
    <property type="entry name" value="ALPHA/BETA-HYDROLASE"/>
    <property type="match status" value="1"/>
</dbReference>
<evidence type="ECO:0000313" key="2">
    <source>
        <dbReference type="EMBL" id="VVM06449.1"/>
    </source>
</evidence>
<feature type="domain" description="AB hydrolase-1" evidence="1">
    <location>
        <begin position="82"/>
        <end position="186"/>
    </location>
</feature>
<protein>
    <recommendedName>
        <fullName evidence="1">AB hydrolase-1 domain-containing protein</fullName>
    </recommendedName>
</protein>
<dbReference type="PANTHER" id="PTHR43358:SF4">
    <property type="entry name" value="ALPHA_BETA HYDROLASE FOLD-1 DOMAIN-CONTAINING PROTEIN"/>
    <property type="match status" value="1"/>
</dbReference>
<dbReference type="SUPFAM" id="SSF53474">
    <property type="entry name" value="alpha/beta-Hydrolases"/>
    <property type="match status" value="1"/>
</dbReference>
<keyword evidence="3" id="KW-1185">Reference proteome</keyword>
<dbReference type="AlphaFoldDB" id="A0A5E6MB95"/>
<dbReference type="EMBL" id="CABFUZ020000116">
    <property type="protein sequence ID" value="VVM06449.1"/>
    <property type="molecule type" value="Genomic_DNA"/>
</dbReference>
<dbReference type="OrthoDB" id="9776685at2"/>
<proteinExistence type="predicted"/>
<organism evidence="2 3">
    <name type="scientific">Methylacidimicrobium cyclopophantes</name>
    <dbReference type="NCBI Taxonomy" id="1041766"/>
    <lineage>
        <taxon>Bacteria</taxon>
        <taxon>Pseudomonadati</taxon>
        <taxon>Verrucomicrobiota</taxon>
        <taxon>Methylacidimicrobium</taxon>
    </lineage>
</organism>
<dbReference type="RefSeq" id="WP_142525134.1">
    <property type="nucleotide sequence ID" value="NZ_CABFUZ020000116.1"/>
</dbReference>